<dbReference type="CDD" id="cd18794">
    <property type="entry name" value="SF2_C_RecQ"/>
    <property type="match status" value="1"/>
</dbReference>
<keyword evidence="4 13" id="KW-0547">Nucleotide-binding</keyword>
<evidence type="ECO:0000256" key="14">
    <source>
        <dbReference type="SAM" id="MobiDB-lite"/>
    </source>
</evidence>
<dbReference type="Pfam" id="PF00271">
    <property type="entry name" value="Helicase_C"/>
    <property type="match status" value="1"/>
</dbReference>
<dbReference type="PROSITE" id="PS51194">
    <property type="entry name" value="HELICASE_CTER"/>
    <property type="match status" value="1"/>
</dbReference>
<gene>
    <name evidence="17" type="ORF">NE237_028291</name>
</gene>
<dbReference type="GO" id="GO:0046872">
    <property type="term" value="F:metal ion binding"/>
    <property type="evidence" value="ECO:0007669"/>
    <property type="project" value="UniProtKB-KW"/>
</dbReference>
<evidence type="ECO:0000256" key="4">
    <source>
        <dbReference type="ARBA" id="ARBA00022741"/>
    </source>
</evidence>
<evidence type="ECO:0000313" key="17">
    <source>
        <dbReference type="EMBL" id="KAJ4951459.1"/>
    </source>
</evidence>
<evidence type="ECO:0000259" key="15">
    <source>
        <dbReference type="PROSITE" id="PS51192"/>
    </source>
</evidence>
<evidence type="ECO:0000313" key="18">
    <source>
        <dbReference type="Proteomes" id="UP001141806"/>
    </source>
</evidence>
<name>A0A9Q0GTI1_9MAGN</name>
<dbReference type="GO" id="GO:0009378">
    <property type="term" value="F:four-way junction helicase activity"/>
    <property type="evidence" value="ECO:0007669"/>
    <property type="project" value="TreeGrafter"/>
</dbReference>
<dbReference type="FunFam" id="3.40.50.300:FF:002061">
    <property type="entry name" value="RecQ family DNA helicase"/>
    <property type="match status" value="1"/>
</dbReference>
<evidence type="ECO:0000256" key="7">
    <source>
        <dbReference type="ARBA" id="ARBA00022840"/>
    </source>
</evidence>
<dbReference type="SMART" id="SM00487">
    <property type="entry name" value="DEXDc"/>
    <property type="match status" value="1"/>
</dbReference>
<dbReference type="Proteomes" id="UP001141806">
    <property type="component" value="Unassembled WGS sequence"/>
</dbReference>
<dbReference type="AlphaFoldDB" id="A0A9Q0GTI1"/>
<feature type="domain" description="Helicase ATP-binding" evidence="15">
    <location>
        <begin position="110"/>
        <end position="284"/>
    </location>
</feature>
<dbReference type="NCBIfam" id="TIGR00614">
    <property type="entry name" value="recQ_fam"/>
    <property type="match status" value="1"/>
</dbReference>
<keyword evidence="5 13" id="KW-0378">Hydrolase</keyword>
<comment type="similarity">
    <text evidence="2 13">Belongs to the helicase family. RecQ subfamily.</text>
</comment>
<dbReference type="GO" id="GO:0043138">
    <property type="term" value="F:3'-5' DNA helicase activity"/>
    <property type="evidence" value="ECO:0007669"/>
    <property type="project" value="UniProtKB-EC"/>
</dbReference>
<dbReference type="GO" id="GO:0005737">
    <property type="term" value="C:cytoplasm"/>
    <property type="evidence" value="ECO:0007669"/>
    <property type="project" value="TreeGrafter"/>
</dbReference>
<evidence type="ECO:0000256" key="3">
    <source>
        <dbReference type="ARBA" id="ARBA00022723"/>
    </source>
</evidence>
<dbReference type="PANTHER" id="PTHR13710:SF155">
    <property type="entry name" value="ATP-DEPENDENT DNA HELICASE Q-LIKE 3"/>
    <property type="match status" value="1"/>
</dbReference>
<dbReference type="GO" id="GO:0000724">
    <property type="term" value="P:double-strand break repair via homologous recombination"/>
    <property type="evidence" value="ECO:0007669"/>
    <property type="project" value="TreeGrafter"/>
</dbReference>
<keyword evidence="6 13" id="KW-0347">Helicase</keyword>
<comment type="subcellular location">
    <subcellularLocation>
        <location evidence="1 13">Nucleus</location>
    </subcellularLocation>
</comment>
<dbReference type="GO" id="GO:0005524">
    <property type="term" value="F:ATP binding"/>
    <property type="evidence" value="ECO:0007669"/>
    <property type="project" value="UniProtKB-KW"/>
</dbReference>
<dbReference type="OrthoDB" id="10261556at2759"/>
<evidence type="ECO:0000256" key="6">
    <source>
        <dbReference type="ARBA" id="ARBA00022806"/>
    </source>
</evidence>
<accession>A0A9Q0GTI1</accession>
<comment type="caution">
    <text evidence="17">The sequence shown here is derived from an EMBL/GenBank/DDBJ whole genome shotgun (WGS) entry which is preliminary data.</text>
</comment>
<dbReference type="InterPro" id="IPR027417">
    <property type="entry name" value="P-loop_NTPase"/>
</dbReference>
<keyword evidence="9" id="KW-0413">Isomerase</keyword>
<dbReference type="CDD" id="cd17920">
    <property type="entry name" value="DEXHc_RecQ"/>
    <property type="match status" value="1"/>
</dbReference>
<proteinExistence type="inferred from homology"/>
<reference evidence="17" key="1">
    <citation type="journal article" date="2023" name="Plant J.">
        <title>The genome of the king protea, Protea cynaroides.</title>
        <authorList>
            <person name="Chang J."/>
            <person name="Duong T.A."/>
            <person name="Schoeman C."/>
            <person name="Ma X."/>
            <person name="Roodt D."/>
            <person name="Barker N."/>
            <person name="Li Z."/>
            <person name="Van de Peer Y."/>
            <person name="Mizrachi E."/>
        </authorList>
    </citation>
    <scope>NUCLEOTIDE SEQUENCE</scope>
    <source>
        <tissue evidence="17">Young leaves</tissue>
    </source>
</reference>
<evidence type="ECO:0000256" key="11">
    <source>
        <dbReference type="ARBA" id="ARBA00034617"/>
    </source>
</evidence>
<comment type="catalytic activity">
    <reaction evidence="12 13">
        <text>ATP + H2O = ADP + phosphate + H(+)</text>
        <dbReference type="Rhea" id="RHEA:13065"/>
        <dbReference type="ChEBI" id="CHEBI:15377"/>
        <dbReference type="ChEBI" id="CHEBI:15378"/>
        <dbReference type="ChEBI" id="CHEBI:30616"/>
        <dbReference type="ChEBI" id="CHEBI:43474"/>
        <dbReference type="ChEBI" id="CHEBI:456216"/>
    </reaction>
</comment>
<dbReference type="InterPro" id="IPR004589">
    <property type="entry name" value="DNA_helicase_ATP-dep_RecQ"/>
</dbReference>
<keyword evidence="3" id="KW-0479">Metal-binding</keyword>
<evidence type="ECO:0000256" key="9">
    <source>
        <dbReference type="ARBA" id="ARBA00023235"/>
    </source>
</evidence>
<dbReference type="InterPro" id="IPR032284">
    <property type="entry name" value="RecQ_Zn-bd"/>
</dbReference>
<dbReference type="PROSITE" id="PS51192">
    <property type="entry name" value="HELICASE_ATP_BIND_1"/>
    <property type="match status" value="1"/>
</dbReference>
<dbReference type="GO" id="GO:0005634">
    <property type="term" value="C:nucleus"/>
    <property type="evidence" value="ECO:0007669"/>
    <property type="project" value="UniProtKB-SubCell"/>
</dbReference>
<evidence type="ECO:0000256" key="1">
    <source>
        <dbReference type="ARBA" id="ARBA00004123"/>
    </source>
</evidence>
<protein>
    <recommendedName>
        <fullName evidence="13">ATP-dependent DNA helicase</fullName>
        <ecNumber evidence="13">5.6.2.4</ecNumber>
    </recommendedName>
</protein>
<keyword evidence="7 13" id="KW-0067">ATP-binding</keyword>
<evidence type="ECO:0000256" key="8">
    <source>
        <dbReference type="ARBA" id="ARBA00023125"/>
    </source>
</evidence>
<dbReference type="GO" id="GO:0005694">
    <property type="term" value="C:chromosome"/>
    <property type="evidence" value="ECO:0007669"/>
    <property type="project" value="TreeGrafter"/>
</dbReference>
<keyword evidence="8" id="KW-0238">DNA-binding</keyword>
<dbReference type="PANTHER" id="PTHR13710">
    <property type="entry name" value="DNA HELICASE RECQ FAMILY MEMBER"/>
    <property type="match status" value="1"/>
</dbReference>
<feature type="region of interest" description="Disordered" evidence="14">
    <location>
        <begin position="800"/>
        <end position="833"/>
    </location>
</feature>
<dbReference type="SMART" id="SM00490">
    <property type="entry name" value="HELICc"/>
    <property type="match status" value="1"/>
</dbReference>
<evidence type="ECO:0000256" key="12">
    <source>
        <dbReference type="ARBA" id="ARBA00049360"/>
    </source>
</evidence>
<dbReference type="GO" id="GO:0003677">
    <property type="term" value="F:DNA binding"/>
    <property type="evidence" value="ECO:0007669"/>
    <property type="project" value="UniProtKB-KW"/>
</dbReference>
<dbReference type="InterPro" id="IPR011545">
    <property type="entry name" value="DEAD/DEAH_box_helicase_dom"/>
</dbReference>
<keyword evidence="18" id="KW-1185">Reference proteome</keyword>
<dbReference type="Gene3D" id="3.40.50.300">
    <property type="entry name" value="P-loop containing nucleotide triphosphate hydrolases"/>
    <property type="match status" value="2"/>
</dbReference>
<evidence type="ECO:0000256" key="2">
    <source>
        <dbReference type="ARBA" id="ARBA00005446"/>
    </source>
</evidence>
<dbReference type="Pfam" id="PF16124">
    <property type="entry name" value="RecQ_Zn_bind"/>
    <property type="match status" value="1"/>
</dbReference>
<feature type="domain" description="Helicase C-terminal" evidence="16">
    <location>
        <begin position="304"/>
        <end position="455"/>
    </location>
</feature>
<dbReference type="SUPFAM" id="SSF52540">
    <property type="entry name" value="P-loop containing nucleoside triphosphate hydrolases"/>
    <property type="match status" value="1"/>
</dbReference>
<evidence type="ECO:0000256" key="10">
    <source>
        <dbReference type="ARBA" id="ARBA00023242"/>
    </source>
</evidence>
<keyword evidence="10 13" id="KW-0539">Nucleus</keyword>
<dbReference type="InterPro" id="IPR014001">
    <property type="entry name" value="Helicase_ATP-bd"/>
</dbReference>
<organism evidence="17 18">
    <name type="scientific">Protea cynaroides</name>
    <dbReference type="NCBI Taxonomy" id="273540"/>
    <lineage>
        <taxon>Eukaryota</taxon>
        <taxon>Viridiplantae</taxon>
        <taxon>Streptophyta</taxon>
        <taxon>Embryophyta</taxon>
        <taxon>Tracheophyta</taxon>
        <taxon>Spermatophyta</taxon>
        <taxon>Magnoliopsida</taxon>
        <taxon>Proteales</taxon>
        <taxon>Proteaceae</taxon>
        <taxon>Protea</taxon>
    </lineage>
</organism>
<evidence type="ECO:0000259" key="16">
    <source>
        <dbReference type="PROSITE" id="PS51194"/>
    </source>
</evidence>
<dbReference type="FunFam" id="3.40.50.300:FF:000444">
    <property type="entry name" value="ATP-dependent DNA helicase"/>
    <property type="match status" value="1"/>
</dbReference>
<comment type="catalytic activity">
    <reaction evidence="11 13">
        <text>Couples ATP hydrolysis with the unwinding of duplex DNA by translocating in the 3'-5' direction.</text>
        <dbReference type="EC" id="5.6.2.4"/>
    </reaction>
</comment>
<dbReference type="EC" id="5.6.2.4" evidence="13"/>
<dbReference type="Pfam" id="PF00270">
    <property type="entry name" value="DEAD"/>
    <property type="match status" value="1"/>
</dbReference>
<evidence type="ECO:0000256" key="13">
    <source>
        <dbReference type="RuleBase" id="RU364117"/>
    </source>
</evidence>
<evidence type="ECO:0000256" key="5">
    <source>
        <dbReference type="ARBA" id="ARBA00022801"/>
    </source>
</evidence>
<dbReference type="GO" id="GO:0016787">
    <property type="term" value="F:hydrolase activity"/>
    <property type="evidence" value="ECO:0007669"/>
    <property type="project" value="UniProtKB-KW"/>
</dbReference>
<dbReference type="EMBL" id="JAMYWD010000012">
    <property type="protein sequence ID" value="KAJ4951459.1"/>
    <property type="molecule type" value="Genomic_DNA"/>
</dbReference>
<sequence>MQSVPGVLPNVYTFNIIARGFCQKKSKSESESTMKMKMGKIWLLVGCAILIAKGFKKGRRIELFTLSFCGPGYGSSARCGLVIAWGSSNGDEEISIAIAKNVWGNQLEAIEAVISGRDCFCLMPTGGGKSMCYQIPALAKPGIVLVVCPLIALMENQVSALKEKGIAAEYLSSTQNSVVREKIHKDLDSGRPSLRLLYVTPELIATSGFMSKLLKLHARGLLNLIAIDEAHCISTWGHDFRPSYRKLASLRNHFPDVPILALTATAVLKVQKDVMETLCLQDPLVLRSSFNRPNIFYEVRYKDLLDDVYVDLSNLLKSSGDVCSIVYCLERTTCDYLSAHLSKNGISCAAYHAGLNSKLRSSVLNDWISSKIQVVVATVAFGMGIDRKDVRIVCHFNIPKSMESFYQESGRAGRDQLPSRSFLYYGIDDRKKMEFILSNAESRKSQSVGFQDGLRKKSLADFKQMVEYCEGSDCRRKKILESFGEEAPASLCGKSCDACKHPNIVAKYVKELTSTYSTLRKNAFTNIIISSSSNMVDEDEYTEFWNREDVLSGSEEDISDYDDSVEAVKSVARSNLSSKSGLNQRIEFLEHAEEDYYKKKVPKKQNGSLVNNKVISEAQREASKERLLNALKQTQHGNLKIELEASATYLENECFKKYGKLGKTFYNSQVASTFRWVSTSSYEELMDRLGTFLTQESDPCTLDSHPTVSSFPVGYPKYQGQVPQESSEVLSGDVRSEASFSPLQMDTSLEAPKEQAQGLQEFIGACVDVGSKVTFNNSQMDSPFEESKLPPIPSFAEFVNGKAKDSQPDISLAPNKESPSGAQKKAGKRMRTR</sequence>
<dbReference type="InterPro" id="IPR001650">
    <property type="entry name" value="Helicase_C-like"/>
</dbReference>